<feature type="compositionally biased region" description="Polar residues" evidence="2">
    <location>
        <begin position="1"/>
        <end position="15"/>
    </location>
</feature>
<accession>A0A4Y6PVN7</accession>
<dbReference type="EMBL" id="CP041186">
    <property type="protein sequence ID" value="QDG52421.1"/>
    <property type="molecule type" value="Genomic_DNA"/>
</dbReference>
<feature type="compositionally biased region" description="Basic and acidic residues" evidence="2">
    <location>
        <begin position="228"/>
        <end position="241"/>
    </location>
</feature>
<dbReference type="InterPro" id="IPR036411">
    <property type="entry name" value="TorD-like_sf"/>
</dbReference>
<keyword evidence="4" id="KW-1185">Reference proteome</keyword>
<feature type="region of interest" description="Disordered" evidence="2">
    <location>
        <begin position="1"/>
        <end position="39"/>
    </location>
</feature>
<proteinExistence type="predicted"/>
<dbReference type="Proteomes" id="UP000315995">
    <property type="component" value="Chromosome"/>
</dbReference>
<organism evidence="3 4">
    <name type="scientific">Persicimonas caeni</name>
    <dbReference type="NCBI Taxonomy" id="2292766"/>
    <lineage>
        <taxon>Bacteria</taxon>
        <taxon>Deltaproteobacteria</taxon>
        <taxon>Bradymonadales</taxon>
        <taxon>Bradymonadaceae</taxon>
        <taxon>Persicimonas</taxon>
    </lineage>
</organism>
<dbReference type="OrthoDB" id="9795302at2"/>
<dbReference type="AlphaFoldDB" id="A0A4Y6PVN7"/>
<dbReference type="PANTHER" id="PTHR34227:SF1">
    <property type="entry name" value="DIMETHYL SULFOXIDE REDUCTASE CHAPERONE-RELATED"/>
    <property type="match status" value="1"/>
</dbReference>
<evidence type="ECO:0000313" key="4">
    <source>
        <dbReference type="Proteomes" id="UP000315995"/>
    </source>
</evidence>
<evidence type="ECO:0000313" key="3">
    <source>
        <dbReference type="EMBL" id="QDG52421.1"/>
    </source>
</evidence>
<dbReference type="Gene3D" id="1.10.3480.10">
    <property type="entry name" value="TorD-like"/>
    <property type="match status" value="1"/>
</dbReference>
<dbReference type="InterPro" id="IPR050289">
    <property type="entry name" value="TorD/DmsD_chaperones"/>
</dbReference>
<reference evidence="3 4" key="1">
    <citation type="submission" date="2019-06" db="EMBL/GenBank/DDBJ databases">
        <title>Persicimonas caeni gen. nov., sp. nov., a predatory bacterium isolated from solar saltern.</title>
        <authorList>
            <person name="Wang S."/>
        </authorList>
    </citation>
    <scope>NUCLEOTIDE SEQUENCE [LARGE SCALE GENOMIC DNA]</scope>
    <source>
        <strain evidence="3 4">YN101</strain>
    </source>
</reference>
<feature type="region of interest" description="Disordered" evidence="2">
    <location>
        <begin position="228"/>
        <end position="249"/>
    </location>
</feature>
<evidence type="ECO:0000256" key="1">
    <source>
        <dbReference type="ARBA" id="ARBA00023186"/>
    </source>
</evidence>
<name>A0A4Y6PVN7_PERCE</name>
<accession>A0A5B8YB36</accession>
<evidence type="ECO:0000256" key="2">
    <source>
        <dbReference type="SAM" id="MobiDB-lite"/>
    </source>
</evidence>
<dbReference type="PANTHER" id="PTHR34227">
    <property type="entry name" value="CHAPERONE PROTEIN YCDY"/>
    <property type="match status" value="1"/>
</dbReference>
<keyword evidence="1" id="KW-0143">Chaperone</keyword>
<protein>
    <submittedName>
        <fullName evidence="3">Molecular chaperone TorD family protein</fullName>
    </submittedName>
</protein>
<gene>
    <name evidence="3" type="ORF">FIV42_17230</name>
</gene>
<dbReference type="SUPFAM" id="SSF89155">
    <property type="entry name" value="TorD-like"/>
    <property type="match status" value="1"/>
</dbReference>
<dbReference type="Pfam" id="PF02613">
    <property type="entry name" value="Nitrate_red_del"/>
    <property type="match status" value="1"/>
</dbReference>
<sequence length="363" mass="39800">MAQTSDQADQRSLQAAGQRPEVFAGKGSARSAVPGRRGGRVTLDASQTALARSRVYHLLGKLFLYGLTDETLPHVRAVDELADALSVFRAQTGELDLDSAAADYQHIFGFNVFAFGSTFLDETARVGGDETERVTDAYLAAGFPVVETGEAADHLGVELNFLGFLARMESEHTGDDAEHARRLTRTFLDEHLLAWLAPITVAIRRQGHPFFTALADLTLEMVCDHRADLEPPDDQSLRELPEPPDILEDPKTGLRDIGKYLLTPAYSGIYLSRDDIRALSRGGELPAGFGARRTMLNNLLRSAADYDGLTDVLDGLRVLVEQMREAHRAFAKTCPPPAGQMAEMWLGRLDRTEEMLGQIAAHV</sequence>
<dbReference type="InterPro" id="IPR020945">
    <property type="entry name" value="DMSO/NO3_reduct_chaperone"/>
</dbReference>